<gene>
    <name evidence="2" type="ORF">SAMN05216323_101011</name>
</gene>
<sequence>MNANRLIIEHVSPYDVTTTVEKLVAVATLKEWQNPAIHNLQQSLAKAGKEVLPVQVIEICKPEYSGKMLEKSDERIVSVMMPCRISVYEKEDGKTYVALLNMVDMVTGLSPVALEAISGATKESMEIVKSVIGPF</sequence>
<proteinExistence type="predicted"/>
<dbReference type="AlphaFoldDB" id="A0A1G6HET1"/>
<organism evidence="2 3">
    <name type="scientific">Williamwhitmania taraxaci</name>
    <dbReference type="NCBI Taxonomy" id="1640674"/>
    <lineage>
        <taxon>Bacteria</taxon>
        <taxon>Pseudomonadati</taxon>
        <taxon>Bacteroidota</taxon>
        <taxon>Bacteroidia</taxon>
        <taxon>Bacteroidales</taxon>
        <taxon>Williamwhitmaniaceae</taxon>
        <taxon>Williamwhitmania</taxon>
    </lineage>
</organism>
<evidence type="ECO:0000259" key="1">
    <source>
        <dbReference type="Pfam" id="PF03625"/>
    </source>
</evidence>
<accession>A0A1G6HET1</accession>
<dbReference type="PANTHER" id="PTHR38342">
    <property type="entry name" value="SLR5037 PROTEIN"/>
    <property type="match status" value="1"/>
</dbReference>
<evidence type="ECO:0000313" key="3">
    <source>
        <dbReference type="Proteomes" id="UP000199452"/>
    </source>
</evidence>
<dbReference type="RefSeq" id="WP_092436116.1">
    <property type="nucleotide sequence ID" value="NZ_FMYP01000010.1"/>
</dbReference>
<dbReference type="InterPro" id="IPR005180">
    <property type="entry name" value="DUF302"/>
</dbReference>
<dbReference type="EMBL" id="FMYP01000010">
    <property type="protein sequence ID" value="SDB92731.1"/>
    <property type="molecule type" value="Genomic_DNA"/>
</dbReference>
<keyword evidence="3" id="KW-1185">Reference proteome</keyword>
<reference evidence="2 3" key="1">
    <citation type="submission" date="2016-09" db="EMBL/GenBank/DDBJ databases">
        <authorList>
            <person name="Capua I."/>
            <person name="De Benedictis P."/>
            <person name="Joannis T."/>
            <person name="Lombin L.H."/>
            <person name="Cattoli G."/>
        </authorList>
    </citation>
    <scope>NUCLEOTIDE SEQUENCE [LARGE SCALE GENOMIC DNA]</scope>
    <source>
        <strain evidence="2 3">A7P-90m</strain>
    </source>
</reference>
<evidence type="ECO:0000313" key="2">
    <source>
        <dbReference type="EMBL" id="SDB92731.1"/>
    </source>
</evidence>
<dbReference type="OrthoDB" id="9791067at2"/>
<dbReference type="CDD" id="cd14797">
    <property type="entry name" value="DUF302"/>
    <property type="match status" value="1"/>
</dbReference>
<dbReference type="PANTHER" id="PTHR38342:SF1">
    <property type="entry name" value="SLR5037 PROTEIN"/>
    <property type="match status" value="1"/>
</dbReference>
<dbReference type="Pfam" id="PF03625">
    <property type="entry name" value="DUF302"/>
    <property type="match status" value="1"/>
</dbReference>
<protein>
    <recommendedName>
        <fullName evidence="1">DUF302 domain-containing protein</fullName>
    </recommendedName>
</protein>
<dbReference type="SUPFAM" id="SSF103247">
    <property type="entry name" value="TT1751-like"/>
    <property type="match status" value="1"/>
</dbReference>
<dbReference type="Gene3D" id="3.30.310.70">
    <property type="entry name" value="TT1751-like domain"/>
    <property type="match status" value="1"/>
</dbReference>
<dbReference type="InterPro" id="IPR035923">
    <property type="entry name" value="TT1751-like_sf"/>
</dbReference>
<dbReference type="STRING" id="1640674.SAMN05216323_101011"/>
<name>A0A1G6HET1_9BACT</name>
<feature type="domain" description="DUF302" evidence="1">
    <location>
        <begin position="39"/>
        <end position="101"/>
    </location>
</feature>
<dbReference type="Proteomes" id="UP000199452">
    <property type="component" value="Unassembled WGS sequence"/>
</dbReference>